<dbReference type="PANTHER" id="PTHR48066:SF1">
    <property type="entry name" value="CARNOSINE SYNTHASE 1"/>
    <property type="match status" value="1"/>
</dbReference>
<evidence type="ECO:0000313" key="4">
    <source>
        <dbReference type="Proteomes" id="UP001142489"/>
    </source>
</evidence>
<evidence type="ECO:0000259" key="2">
    <source>
        <dbReference type="PROSITE" id="PS50975"/>
    </source>
</evidence>
<gene>
    <name evidence="3" type="ORF">JRQ81_000087</name>
</gene>
<dbReference type="GO" id="GO:0016887">
    <property type="term" value="F:ATP hydrolysis activity"/>
    <property type="evidence" value="ECO:0007669"/>
    <property type="project" value="InterPro"/>
</dbReference>
<keyword evidence="4" id="KW-1185">Reference proteome</keyword>
<proteinExistence type="predicted"/>
<keyword evidence="1" id="KW-0547">Nucleotide-binding</keyword>
<dbReference type="GO" id="GO:0035499">
    <property type="term" value="P:carnosine biosynthetic process"/>
    <property type="evidence" value="ECO:0007669"/>
    <property type="project" value="InterPro"/>
</dbReference>
<dbReference type="SUPFAM" id="SSF56059">
    <property type="entry name" value="Glutathione synthetase ATP-binding domain-like"/>
    <property type="match status" value="1"/>
</dbReference>
<dbReference type="Pfam" id="PF15632">
    <property type="entry name" value="ATPgrasp_Ter"/>
    <property type="match status" value="1"/>
</dbReference>
<dbReference type="GO" id="GO:0047730">
    <property type="term" value="F:carnosine synthase activity"/>
    <property type="evidence" value="ECO:0007669"/>
    <property type="project" value="InterPro"/>
</dbReference>
<protein>
    <recommendedName>
        <fullName evidence="2">ATP-grasp domain-containing protein</fullName>
    </recommendedName>
</protein>
<reference evidence="3" key="1">
    <citation type="journal article" date="2023" name="DNA Res.">
        <title>Chromosome-level genome assembly of Phrynocephalus forsythii using third-generation DNA sequencing and Hi-C analysis.</title>
        <authorList>
            <person name="Qi Y."/>
            <person name="Zhao W."/>
            <person name="Zhao Y."/>
            <person name="Niu C."/>
            <person name="Cao S."/>
            <person name="Zhang Y."/>
        </authorList>
    </citation>
    <scope>NUCLEOTIDE SEQUENCE</scope>
    <source>
        <tissue evidence="3">Muscle</tissue>
    </source>
</reference>
<dbReference type="AlphaFoldDB" id="A0A9Q0Y5D8"/>
<keyword evidence="1" id="KW-0067">ATP-binding</keyword>
<sequence length="246" mass="26935">MTQTIPGLGMKFGWGNGMLLMEYVSGTEHDVDLVIYEGRMLGAFVSDNGPTRVPDFTETAACMPTCLPPDREAQLIHAAYQCCLGCGLTDGVFNVEFKMTAAGPKLIEVNPRMGGFYLRDWIQEIYGVDIMLASAMIACGVAPLLPAHSSPRTHLVGVMCLVSQHLQVLKSTASLETLQALHEQGVIRLNLFDDELVSSEYEEPYCHVACASSSHQEACLKLLDICQVLGIDTVHYPVAHFLSHFK</sequence>
<accession>A0A9Q0Y5D8</accession>
<dbReference type="Gene3D" id="3.30.470.20">
    <property type="entry name" value="ATP-grasp fold, B domain"/>
    <property type="match status" value="1"/>
</dbReference>
<dbReference type="GO" id="GO:0046872">
    <property type="term" value="F:metal ion binding"/>
    <property type="evidence" value="ECO:0007669"/>
    <property type="project" value="InterPro"/>
</dbReference>
<dbReference type="PANTHER" id="PTHR48066">
    <property type="entry name" value="CARNOSINE SYNTHASE 1"/>
    <property type="match status" value="1"/>
</dbReference>
<dbReference type="Proteomes" id="UP001142489">
    <property type="component" value="Unassembled WGS sequence"/>
</dbReference>
<dbReference type="InterPro" id="IPR011761">
    <property type="entry name" value="ATP-grasp"/>
</dbReference>
<organism evidence="3 4">
    <name type="scientific">Phrynocephalus forsythii</name>
    <dbReference type="NCBI Taxonomy" id="171643"/>
    <lineage>
        <taxon>Eukaryota</taxon>
        <taxon>Metazoa</taxon>
        <taxon>Chordata</taxon>
        <taxon>Craniata</taxon>
        <taxon>Vertebrata</taxon>
        <taxon>Euteleostomi</taxon>
        <taxon>Lepidosauria</taxon>
        <taxon>Squamata</taxon>
        <taxon>Bifurcata</taxon>
        <taxon>Unidentata</taxon>
        <taxon>Episquamata</taxon>
        <taxon>Toxicofera</taxon>
        <taxon>Iguania</taxon>
        <taxon>Acrodonta</taxon>
        <taxon>Agamidae</taxon>
        <taxon>Agaminae</taxon>
        <taxon>Phrynocephalus</taxon>
    </lineage>
</organism>
<dbReference type="PROSITE" id="PS50975">
    <property type="entry name" value="ATP_GRASP"/>
    <property type="match status" value="1"/>
</dbReference>
<evidence type="ECO:0000256" key="1">
    <source>
        <dbReference type="PROSITE-ProRule" id="PRU00409"/>
    </source>
</evidence>
<name>A0A9Q0Y5D8_9SAUR</name>
<dbReference type="OrthoDB" id="434648at2759"/>
<evidence type="ECO:0000313" key="3">
    <source>
        <dbReference type="EMBL" id="KAJ7344137.1"/>
    </source>
</evidence>
<comment type="caution">
    <text evidence="3">The sequence shown here is derived from an EMBL/GenBank/DDBJ whole genome shotgun (WGS) entry which is preliminary data.</text>
</comment>
<dbReference type="InterPro" id="IPR031046">
    <property type="entry name" value="CARNS1"/>
</dbReference>
<feature type="domain" description="ATP-grasp" evidence="2">
    <location>
        <begin position="84"/>
        <end position="139"/>
    </location>
</feature>
<dbReference type="GO" id="GO:0102102">
    <property type="term" value="F:homocarnosine synthase activity"/>
    <property type="evidence" value="ECO:0007669"/>
    <property type="project" value="TreeGrafter"/>
</dbReference>
<dbReference type="GO" id="GO:0005524">
    <property type="term" value="F:ATP binding"/>
    <property type="evidence" value="ECO:0007669"/>
    <property type="project" value="UniProtKB-UniRule"/>
</dbReference>
<dbReference type="EMBL" id="JAPFRF010000001">
    <property type="protein sequence ID" value="KAJ7344137.1"/>
    <property type="molecule type" value="Genomic_DNA"/>
</dbReference>